<protein>
    <submittedName>
        <fullName evidence="1">Uncharacterized protein</fullName>
    </submittedName>
</protein>
<evidence type="ECO:0000313" key="1">
    <source>
        <dbReference type="EMBL" id="SVD55372.1"/>
    </source>
</evidence>
<dbReference type="AlphaFoldDB" id="A0A382W9A0"/>
<feature type="non-terminal residue" evidence="1">
    <location>
        <position position="279"/>
    </location>
</feature>
<dbReference type="EMBL" id="UINC01158047">
    <property type="protein sequence ID" value="SVD55372.1"/>
    <property type="molecule type" value="Genomic_DNA"/>
</dbReference>
<accession>A0A382W9A0</accession>
<name>A0A382W9A0_9ZZZZ</name>
<proteinExistence type="predicted"/>
<gene>
    <name evidence="1" type="ORF">METZ01_LOCUS408226</name>
</gene>
<organism evidence="1">
    <name type="scientific">marine metagenome</name>
    <dbReference type="NCBI Taxonomy" id="408172"/>
    <lineage>
        <taxon>unclassified sequences</taxon>
        <taxon>metagenomes</taxon>
        <taxon>ecological metagenomes</taxon>
    </lineage>
</organism>
<feature type="non-terminal residue" evidence="1">
    <location>
        <position position="1"/>
    </location>
</feature>
<sequence length="279" mass="28276">VKAYAKAYAALYSDTATAKTYSVKVNGYETGNFVIAEGDVESAVDAINQISGSTGVTASSSDNKIILFDSDGDDITVENTQTLAGHNNLTVRKIGETGLITDNVGAAITLAVSGGNDATRVSGTLKLVSPNAFSIDQKAVNQVHTIAVGTLSGYNGSGGALTISDGGGNTVTLDYSGGAPADIDVLLTAIQAHASYGDLGFAVTKKDADELYYTWKTGGVPATAATYVSAGATNEAIATTTTGVVSKGYYTENTAAATLKNLTEINISTMVAAGDALSI</sequence>
<dbReference type="Gene3D" id="3.30.70.2120">
    <property type="match status" value="1"/>
</dbReference>
<reference evidence="1" key="1">
    <citation type="submission" date="2018-05" db="EMBL/GenBank/DDBJ databases">
        <authorList>
            <person name="Lanie J.A."/>
            <person name="Ng W.-L."/>
            <person name="Kazmierczak K.M."/>
            <person name="Andrzejewski T.M."/>
            <person name="Davidsen T.M."/>
            <person name="Wayne K.J."/>
            <person name="Tettelin H."/>
            <person name="Glass J.I."/>
            <person name="Rusch D."/>
            <person name="Podicherti R."/>
            <person name="Tsui H.-C.T."/>
            <person name="Winkler M.E."/>
        </authorList>
    </citation>
    <scope>NUCLEOTIDE SEQUENCE</scope>
</reference>